<keyword evidence="13 16" id="KW-0326">Glycosidase</keyword>
<dbReference type="InterPro" id="IPR013783">
    <property type="entry name" value="Ig-like_fold"/>
</dbReference>
<dbReference type="GO" id="GO:0008422">
    <property type="term" value="F:beta-glucosidase activity"/>
    <property type="evidence" value="ECO:0007669"/>
    <property type="project" value="UniProtKB-EC"/>
</dbReference>
<evidence type="ECO:0000256" key="13">
    <source>
        <dbReference type="ARBA" id="ARBA00023295"/>
    </source>
</evidence>
<protein>
    <recommendedName>
        <fullName evidence="16">beta-glucosidase</fullName>
        <ecNumber evidence="16">3.2.1.21</ecNumber>
    </recommendedName>
</protein>
<name>A0A9Q0ANI8_9PEZI</name>
<proteinExistence type="inferred from homology"/>
<feature type="transmembrane region" description="Helical" evidence="18">
    <location>
        <begin position="81"/>
        <end position="100"/>
    </location>
</feature>
<gene>
    <name evidence="20" type="ORF">JX265_008386</name>
</gene>
<feature type="compositionally biased region" description="Basic and acidic residues" evidence="17">
    <location>
        <begin position="1"/>
        <end position="26"/>
    </location>
</feature>
<keyword evidence="8" id="KW-0735">Signal-anchor</keyword>
<dbReference type="Pfam" id="PF00933">
    <property type="entry name" value="Glyco_hydro_3"/>
    <property type="match status" value="1"/>
</dbReference>
<comment type="caution">
    <text evidence="20">The sequence shown here is derived from an EMBL/GenBank/DDBJ whole genome shotgun (WGS) entry which is preliminary data.</text>
</comment>
<dbReference type="GO" id="GO:0005886">
    <property type="term" value="C:plasma membrane"/>
    <property type="evidence" value="ECO:0007669"/>
    <property type="project" value="UniProtKB-SubCell"/>
</dbReference>
<evidence type="ECO:0000256" key="5">
    <source>
        <dbReference type="ARBA" id="ARBA00022475"/>
    </source>
</evidence>
<evidence type="ECO:0000256" key="8">
    <source>
        <dbReference type="ARBA" id="ARBA00022968"/>
    </source>
</evidence>
<comment type="function">
    <text evidence="15">Beta-glucosidases are one of a number of cellulolytic enzymes involved in the degradation of cellulosic biomass. Catalyzes the last step releasing glucose from the inhibitory cellobiose.</text>
</comment>
<keyword evidence="5" id="KW-1003">Cell membrane</keyword>
<evidence type="ECO:0000256" key="1">
    <source>
        <dbReference type="ARBA" id="ARBA00000448"/>
    </source>
</evidence>
<dbReference type="Gene3D" id="3.40.50.1700">
    <property type="entry name" value="Glycoside hydrolase family 3 C-terminal domain"/>
    <property type="match status" value="1"/>
</dbReference>
<evidence type="ECO:0000256" key="3">
    <source>
        <dbReference type="ARBA" id="ARBA00004987"/>
    </source>
</evidence>
<feature type="domain" description="Fibronectin type III-like" evidence="19">
    <location>
        <begin position="876"/>
        <end position="952"/>
    </location>
</feature>
<dbReference type="InterPro" id="IPR001764">
    <property type="entry name" value="Glyco_hydro_3_N"/>
</dbReference>
<reference evidence="20" key="1">
    <citation type="submission" date="2021-03" db="EMBL/GenBank/DDBJ databases">
        <title>Revisited historic fungal species revealed as producer of novel bioactive compounds through whole genome sequencing and comparative genomics.</title>
        <authorList>
            <person name="Vignolle G.A."/>
            <person name="Hochenegger N."/>
            <person name="Mach R.L."/>
            <person name="Mach-Aigner A.R."/>
            <person name="Javad Rahimi M."/>
            <person name="Salim K.A."/>
            <person name="Chan C.M."/>
            <person name="Lim L.B.L."/>
            <person name="Cai F."/>
            <person name="Druzhinina I.S."/>
            <person name="U'Ren J.M."/>
            <person name="Derntl C."/>
        </authorList>
    </citation>
    <scope>NUCLEOTIDE SEQUENCE</scope>
    <source>
        <strain evidence="20">TUCIM 5799</strain>
    </source>
</reference>
<dbReference type="InterPro" id="IPR026891">
    <property type="entry name" value="Fn3-like"/>
</dbReference>
<keyword evidence="11" id="KW-0325">Glycoprotein</keyword>
<evidence type="ECO:0000256" key="12">
    <source>
        <dbReference type="ARBA" id="ARBA00023277"/>
    </source>
</evidence>
<dbReference type="PRINTS" id="PR00133">
    <property type="entry name" value="GLHYDRLASE3"/>
</dbReference>
<dbReference type="EC" id="3.2.1.21" evidence="16"/>
<keyword evidence="10 18" id="KW-0472">Membrane</keyword>
<dbReference type="Proteomes" id="UP000829685">
    <property type="component" value="Unassembled WGS sequence"/>
</dbReference>
<evidence type="ECO:0000256" key="4">
    <source>
        <dbReference type="ARBA" id="ARBA00005336"/>
    </source>
</evidence>
<evidence type="ECO:0000256" key="16">
    <source>
        <dbReference type="RuleBase" id="RU361161"/>
    </source>
</evidence>
<evidence type="ECO:0000256" key="9">
    <source>
        <dbReference type="ARBA" id="ARBA00022989"/>
    </source>
</evidence>
<dbReference type="InterPro" id="IPR019800">
    <property type="entry name" value="Glyco_hydro_3_AS"/>
</dbReference>
<evidence type="ECO:0000256" key="14">
    <source>
        <dbReference type="ARBA" id="ARBA00023326"/>
    </source>
</evidence>
<dbReference type="SUPFAM" id="SSF52279">
    <property type="entry name" value="Beta-D-glucan exohydrolase, C-terminal domain"/>
    <property type="match status" value="1"/>
</dbReference>
<organism evidence="20 21">
    <name type="scientific">Neoarthrinium moseri</name>
    <dbReference type="NCBI Taxonomy" id="1658444"/>
    <lineage>
        <taxon>Eukaryota</taxon>
        <taxon>Fungi</taxon>
        <taxon>Dikarya</taxon>
        <taxon>Ascomycota</taxon>
        <taxon>Pezizomycotina</taxon>
        <taxon>Sordariomycetes</taxon>
        <taxon>Xylariomycetidae</taxon>
        <taxon>Amphisphaeriales</taxon>
        <taxon>Apiosporaceae</taxon>
        <taxon>Neoarthrinium</taxon>
    </lineage>
</organism>
<evidence type="ECO:0000256" key="2">
    <source>
        <dbReference type="ARBA" id="ARBA00004401"/>
    </source>
</evidence>
<dbReference type="InterPro" id="IPR036881">
    <property type="entry name" value="Glyco_hydro_3_C_sf"/>
</dbReference>
<evidence type="ECO:0000256" key="17">
    <source>
        <dbReference type="SAM" id="MobiDB-lite"/>
    </source>
</evidence>
<dbReference type="AlphaFoldDB" id="A0A9Q0ANI8"/>
<dbReference type="InterPro" id="IPR002772">
    <property type="entry name" value="Glyco_hydro_3_C"/>
</dbReference>
<dbReference type="SUPFAM" id="SSF51445">
    <property type="entry name" value="(Trans)glycosidases"/>
    <property type="match status" value="1"/>
</dbReference>
<evidence type="ECO:0000256" key="11">
    <source>
        <dbReference type="ARBA" id="ARBA00023180"/>
    </source>
</evidence>
<dbReference type="GO" id="GO:0009251">
    <property type="term" value="P:glucan catabolic process"/>
    <property type="evidence" value="ECO:0007669"/>
    <property type="project" value="TreeGrafter"/>
</dbReference>
<evidence type="ECO:0000259" key="19">
    <source>
        <dbReference type="SMART" id="SM01217"/>
    </source>
</evidence>
<evidence type="ECO:0000256" key="10">
    <source>
        <dbReference type="ARBA" id="ARBA00023136"/>
    </source>
</evidence>
<dbReference type="InterPro" id="IPR050288">
    <property type="entry name" value="Cellulose_deg_GH3"/>
</dbReference>
<dbReference type="EMBL" id="JAFIMR010000023">
    <property type="protein sequence ID" value="KAI1864662.1"/>
    <property type="molecule type" value="Genomic_DNA"/>
</dbReference>
<comment type="similarity">
    <text evidence="4 16">Belongs to the glycosyl hydrolase 3 family.</text>
</comment>
<dbReference type="Pfam" id="PF14310">
    <property type="entry name" value="Fn3-like"/>
    <property type="match status" value="1"/>
</dbReference>
<keyword evidence="14 16" id="KW-0624">Polysaccharide degradation</keyword>
<sequence length="961" mass="105444">MDHKQEEGLLSPKEHFRRSYDSRDSSDLDSDIDATEYLQSDPLTAPKGSYNPAYQTQPRNRWLRQPCCCCAGRSRKCVWTCLGILALVFIALGGGGFFAYKKFAAPKDGLSPPWYPTPKGGTARNWADSYRKASEMVSKMTLPEKVNVTTGTGWEMGPAVGNTGPAVNVGFPSLALQDGPLGIRFTDNATAFPAGITVGATWNKDLMYQWGNAHAIEARKKGINVILGPCIGPLGRMPAGGRNWEGFGADPYLQGIAAAESIKGIQDEGIMATIKHLVANEQEHFRQSWEWGLPNAISSNIDDRTMHELYMWPFGDSVKAGVASVMCSYNQINNSYACGNSKILNGILKDEMGFQGFVMSDWLAQRGGVSSALAGLDMTMPGDGLFWADGKSLWGPELTKSVMNGSVPLERLNDMVTRIVAAWYQFGQDDTERFDPDGPNFSSWTNDEYGVFAPGSPSEQEKVIVNEYENVMGNHSAIARQIAAEGTVLLKNEHILPIDRHGNTDMKLRKKHEGVVRIGIFGEDAGPGPNGPNGCKDRACNEGTLASGWGSGAVEFPYLVTPIDALGSGWDKDKVNVSSWLTNSPPFSEQPEILGNQDICIVFANADSGEGFVSWESVKGDRPDLFLQKGGDDLIVSVANGCGGGSGETIVIIHTVGPVIMERWIDLPGVKAVLLANLPGQESGNALADVLFGAVNPSGHLPWTIGKNLDDYGDGAKIMYLPNNVVPQQNFAEGLYVDYRYFDKYDIKPRFEFGFGLSYTTFNFTIPRIKEQKPKSAYPAARPRDFAMPPEYDPSIPDEDEVLFPPNFRKLEKFVYPYLDTVDEIIMDPYPYPEGYDVKQPLSPAGGDEGGNPDLWETYVTVSTNVTNTGARDGNVVTQLYLAYPPNASKTEGVDFPVKVLRGFEKTFLKQNEMATVTFNVTRRDLSYWDVKAQNWKMVTDGTYGFVVGESSRLLHAMAEW</sequence>
<dbReference type="FunFam" id="3.40.50.1700:FF:000003">
    <property type="entry name" value="Probable beta-glucosidase"/>
    <property type="match status" value="1"/>
</dbReference>
<evidence type="ECO:0000313" key="21">
    <source>
        <dbReference type="Proteomes" id="UP000829685"/>
    </source>
</evidence>
<keyword evidence="21" id="KW-1185">Reference proteome</keyword>
<keyword evidence="7 16" id="KW-0378">Hydrolase</keyword>
<evidence type="ECO:0000256" key="15">
    <source>
        <dbReference type="ARBA" id="ARBA00024983"/>
    </source>
</evidence>
<dbReference type="Pfam" id="PF01915">
    <property type="entry name" value="Glyco_hydro_3_C"/>
    <property type="match status" value="1"/>
</dbReference>
<dbReference type="SMART" id="SM01217">
    <property type="entry name" value="Fn3_like"/>
    <property type="match status" value="1"/>
</dbReference>
<keyword evidence="6 18" id="KW-0812">Transmembrane</keyword>
<comment type="subcellular location">
    <subcellularLocation>
        <location evidence="2">Cell membrane</location>
        <topology evidence="2">Single-pass type II membrane protein</topology>
    </subcellularLocation>
</comment>
<feature type="region of interest" description="Disordered" evidence="17">
    <location>
        <begin position="1"/>
        <end position="31"/>
    </location>
</feature>
<dbReference type="Gene3D" id="2.60.40.10">
    <property type="entry name" value="Immunoglobulins"/>
    <property type="match status" value="1"/>
</dbReference>
<comment type="pathway">
    <text evidence="3 16">Glycan metabolism; cellulose degradation.</text>
</comment>
<evidence type="ECO:0000256" key="7">
    <source>
        <dbReference type="ARBA" id="ARBA00022801"/>
    </source>
</evidence>
<dbReference type="FunFam" id="3.20.20.300:FF:000002">
    <property type="entry name" value="Probable beta-glucosidase"/>
    <property type="match status" value="1"/>
</dbReference>
<dbReference type="PANTHER" id="PTHR42715">
    <property type="entry name" value="BETA-GLUCOSIDASE"/>
    <property type="match status" value="1"/>
</dbReference>
<dbReference type="InterPro" id="IPR017853">
    <property type="entry name" value="GH"/>
</dbReference>
<evidence type="ECO:0000313" key="20">
    <source>
        <dbReference type="EMBL" id="KAI1864662.1"/>
    </source>
</evidence>
<comment type="catalytic activity">
    <reaction evidence="1 16">
        <text>Hydrolysis of terminal, non-reducing beta-D-glucosyl residues with release of beta-D-glucose.</text>
        <dbReference type="EC" id="3.2.1.21"/>
    </reaction>
</comment>
<dbReference type="PROSITE" id="PS00775">
    <property type="entry name" value="GLYCOSYL_HYDROL_F3"/>
    <property type="match status" value="1"/>
</dbReference>
<accession>A0A9Q0ANI8</accession>
<keyword evidence="9 18" id="KW-1133">Transmembrane helix</keyword>
<evidence type="ECO:0000256" key="6">
    <source>
        <dbReference type="ARBA" id="ARBA00022692"/>
    </source>
</evidence>
<dbReference type="PANTHER" id="PTHR42715:SF20">
    <property type="entry name" value="BETA-GLUCOSIDASE E-RELATED"/>
    <property type="match status" value="1"/>
</dbReference>
<dbReference type="InterPro" id="IPR036962">
    <property type="entry name" value="Glyco_hydro_3_N_sf"/>
</dbReference>
<dbReference type="Gene3D" id="3.20.20.300">
    <property type="entry name" value="Glycoside hydrolase, family 3, N-terminal domain"/>
    <property type="match status" value="1"/>
</dbReference>
<keyword evidence="12 16" id="KW-0119">Carbohydrate metabolism</keyword>
<evidence type="ECO:0000256" key="18">
    <source>
        <dbReference type="SAM" id="Phobius"/>
    </source>
</evidence>